<protein>
    <submittedName>
        <fullName evidence="2">Uncharacterized protein</fullName>
    </submittedName>
</protein>
<dbReference type="STRING" id="448385.sce1360"/>
<feature type="compositionally biased region" description="Pro residues" evidence="1">
    <location>
        <begin position="105"/>
        <end position="120"/>
    </location>
</feature>
<accession>A9F7A4</accession>
<feature type="compositionally biased region" description="Pro residues" evidence="1">
    <location>
        <begin position="131"/>
        <end position="149"/>
    </location>
</feature>
<dbReference type="AlphaFoldDB" id="A9F7A4"/>
<evidence type="ECO:0000313" key="3">
    <source>
        <dbReference type="Proteomes" id="UP000002139"/>
    </source>
</evidence>
<dbReference type="BioCyc" id="SCEL448385:SCE_RS07035-MONOMER"/>
<dbReference type="Proteomes" id="UP000002139">
    <property type="component" value="Chromosome"/>
</dbReference>
<feature type="compositionally biased region" description="Low complexity" evidence="1">
    <location>
        <begin position="150"/>
        <end position="160"/>
    </location>
</feature>
<dbReference type="EMBL" id="AM746676">
    <property type="protein sequence ID" value="CAN91518.1"/>
    <property type="molecule type" value="Genomic_DNA"/>
</dbReference>
<feature type="region of interest" description="Disordered" evidence="1">
    <location>
        <begin position="96"/>
        <end position="164"/>
    </location>
</feature>
<keyword evidence="3" id="KW-1185">Reference proteome</keyword>
<proteinExistence type="predicted"/>
<gene>
    <name evidence="2" type="ordered locus">sce1360</name>
</gene>
<sequence length="334" mass="34674">MRIEVVRGPGAERCPGDAFLRAEVARRLGADPFQDDAPLVLAVRIAQEGPELTALLALRDREGDTRWADGFGTRSGCEELLSGVALAIVARVLSAPETASSQPEPSSPPSAPSPPEPSSPLKPSSPFSSLPSPPPPQAQRAPPEPPRPAGLPQGSSRPEAAPAPPERLRLEAGLGATLGLGITPGAAAGMTLAVGIRRSEWSVAVEGRGLVSLEQAVKGMFVDPTAFTAATVGCYRGRLLFGCGLATLGAVRFTPRTPWTMGSRSDTILSFGGRLGAEWPLSSGWSVLGYAEATWIVNDAVLRRGAYDTATPAPLEWTSPPIGTAFGLGITAAY</sequence>
<evidence type="ECO:0000313" key="2">
    <source>
        <dbReference type="EMBL" id="CAN91518.1"/>
    </source>
</evidence>
<name>A9F7A4_SORC5</name>
<evidence type="ECO:0000256" key="1">
    <source>
        <dbReference type="SAM" id="MobiDB-lite"/>
    </source>
</evidence>
<feature type="compositionally biased region" description="Low complexity" evidence="1">
    <location>
        <begin position="121"/>
        <end position="130"/>
    </location>
</feature>
<dbReference type="HOGENOM" id="CLU_731377_0_0_7"/>
<reference evidence="2 3" key="1">
    <citation type="journal article" date="2007" name="Nat. Biotechnol.">
        <title>Complete genome sequence of the myxobacterium Sorangium cellulosum.</title>
        <authorList>
            <person name="Schneiker S."/>
            <person name="Perlova O."/>
            <person name="Kaiser O."/>
            <person name="Gerth K."/>
            <person name="Alici A."/>
            <person name="Altmeyer M.O."/>
            <person name="Bartels D."/>
            <person name="Bekel T."/>
            <person name="Beyer S."/>
            <person name="Bode E."/>
            <person name="Bode H.B."/>
            <person name="Bolten C.J."/>
            <person name="Choudhuri J.V."/>
            <person name="Doss S."/>
            <person name="Elnakady Y.A."/>
            <person name="Frank B."/>
            <person name="Gaigalat L."/>
            <person name="Goesmann A."/>
            <person name="Groeger C."/>
            <person name="Gross F."/>
            <person name="Jelsbak L."/>
            <person name="Jelsbak L."/>
            <person name="Kalinowski J."/>
            <person name="Kegler C."/>
            <person name="Knauber T."/>
            <person name="Konietzny S."/>
            <person name="Kopp M."/>
            <person name="Krause L."/>
            <person name="Krug D."/>
            <person name="Linke B."/>
            <person name="Mahmud T."/>
            <person name="Martinez-Arias R."/>
            <person name="McHardy A.C."/>
            <person name="Merai M."/>
            <person name="Meyer F."/>
            <person name="Mormann S."/>
            <person name="Munoz-Dorado J."/>
            <person name="Perez J."/>
            <person name="Pradella S."/>
            <person name="Rachid S."/>
            <person name="Raddatz G."/>
            <person name="Rosenau F."/>
            <person name="Rueckert C."/>
            <person name="Sasse F."/>
            <person name="Scharfe M."/>
            <person name="Schuster S.C."/>
            <person name="Suen G."/>
            <person name="Treuner-Lange A."/>
            <person name="Velicer G.J."/>
            <person name="Vorholter F.-J."/>
            <person name="Weissman K.J."/>
            <person name="Welch R.D."/>
            <person name="Wenzel S.C."/>
            <person name="Whitworth D.E."/>
            <person name="Wilhelm S."/>
            <person name="Wittmann C."/>
            <person name="Bloecker H."/>
            <person name="Puehler A."/>
            <person name="Mueller R."/>
        </authorList>
    </citation>
    <scope>NUCLEOTIDE SEQUENCE [LARGE SCALE GENOMIC DNA]</scope>
    <source>
        <strain evidence="3">So ce56</strain>
    </source>
</reference>
<organism evidence="2 3">
    <name type="scientific">Sorangium cellulosum (strain So ce56)</name>
    <name type="common">Polyangium cellulosum (strain So ce56)</name>
    <dbReference type="NCBI Taxonomy" id="448385"/>
    <lineage>
        <taxon>Bacteria</taxon>
        <taxon>Pseudomonadati</taxon>
        <taxon>Myxococcota</taxon>
        <taxon>Polyangia</taxon>
        <taxon>Polyangiales</taxon>
        <taxon>Polyangiaceae</taxon>
        <taxon>Sorangium</taxon>
    </lineage>
</organism>
<dbReference type="KEGG" id="scl:sce1360"/>